<protein>
    <recommendedName>
        <fullName evidence="8">GtrA/DPMS transmembrane domain-containing protein</fullName>
    </recommendedName>
</protein>
<comment type="caution">
    <text evidence="9">The sequence shown here is derived from an EMBL/GenBank/DDBJ whole genome shotgun (WGS) entry which is preliminary data.</text>
</comment>
<dbReference type="GO" id="GO:0016020">
    <property type="term" value="C:membrane"/>
    <property type="evidence" value="ECO:0007669"/>
    <property type="project" value="UniProtKB-SubCell"/>
</dbReference>
<reference evidence="9" key="1">
    <citation type="journal article" date="2020" name="mSystems">
        <title>Genome- and Community-Level Interaction Insights into Carbon Utilization and Element Cycling Functions of Hydrothermarchaeota in Hydrothermal Sediment.</title>
        <authorList>
            <person name="Zhou Z."/>
            <person name="Liu Y."/>
            <person name="Xu W."/>
            <person name="Pan J."/>
            <person name="Luo Z.H."/>
            <person name="Li M."/>
        </authorList>
    </citation>
    <scope>NUCLEOTIDE SEQUENCE [LARGE SCALE GENOMIC DNA]</scope>
    <source>
        <strain evidence="9">HyVt-517</strain>
    </source>
</reference>
<feature type="transmembrane region" description="Helical" evidence="7">
    <location>
        <begin position="223"/>
        <end position="244"/>
    </location>
</feature>
<dbReference type="PANTHER" id="PTHR43398">
    <property type="entry name" value="DOLICHOL-PHOSPHATE MANNOSYLTRANSFERASE SUBUNIT 1"/>
    <property type="match status" value="1"/>
</dbReference>
<dbReference type="PANTHER" id="PTHR43398:SF1">
    <property type="entry name" value="DOLICHOL-PHOSPHATE MANNOSYLTRANSFERASE SUBUNIT 1"/>
    <property type="match status" value="1"/>
</dbReference>
<dbReference type="GO" id="GO:0004582">
    <property type="term" value="F:dolichyl-phosphate beta-D-mannosyltransferase activity"/>
    <property type="evidence" value="ECO:0007669"/>
    <property type="project" value="InterPro"/>
</dbReference>
<dbReference type="GO" id="GO:0006506">
    <property type="term" value="P:GPI anchor biosynthetic process"/>
    <property type="evidence" value="ECO:0007669"/>
    <property type="project" value="TreeGrafter"/>
</dbReference>
<dbReference type="Pfam" id="PF04138">
    <property type="entry name" value="GtrA_DPMS_TM"/>
    <property type="match status" value="1"/>
</dbReference>
<dbReference type="Proteomes" id="UP000886106">
    <property type="component" value="Unassembled WGS sequence"/>
</dbReference>
<evidence type="ECO:0000256" key="6">
    <source>
        <dbReference type="ARBA" id="ARBA00023136"/>
    </source>
</evidence>
<evidence type="ECO:0000256" key="7">
    <source>
        <dbReference type="SAM" id="Phobius"/>
    </source>
</evidence>
<evidence type="ECO:0000256" key="5">
    <source>
        <dbReference type="ARBA" id="ARBA00022989"/>
    </source>
</evidence>
<organism evidence="9">
    <name type="scientific">candidate division WWE3 bacterium</name>
    <dbReference type="NCBI Taxonomy" id="2053526"/>
    <lineage>
        <taxon>Bacteria</taxon>
        <taxon>Katanobacteria</taxon>
    </lineage>
</organism>
<keyword evidence="6 7" id="KW-0472">Membrane</keyword>
<gene>
    <name evidence="9" type="ORF">ENJ78_01075</name>
</gene>
<dbReference type="GO" id="GO:0000271">
    <property type="term" value="P:polysaccharide biosynthetic process"/>
    <property type="evidence" value="ECO:0007669"/>
    <property type="project" value="InterPro"/>
</dbReference>
<evidence type="ECO:0000259" key="8">
    <source>
        <dbReference type="Pfam" id="PF04138"/>
    </source>
</evidence>
<keyword evidence="4 7" id="KW-0812">Transmembrane</keyword>
<dbReference type="InterPro" id="IPR007267">
    <property type="entry name" value="GtrA_DPMS_TM"/>
</dbReference>
<comment type="subcellular location">
    <subcellularLocation>
        <location evidence="1">Membrane</location>
        <topology evidence="1">Multi-pass membrane protein</topology>
    </subcellularLocation>
</comment>
<keyword evidence="2" id="KW-0328">Glycosyltransferase</keyword>
<evidence type="ECO:0000256" key="3">
    <source>
        <dbReference type="ARBA" id="ARBA00022679"/>
    </source>
</evidence>
<accession>A0A7V5MH68</accession>
<dbReference type="EMBL" id="DRNS01000079">
    <property type="protein sequence ID" value="HHH14281.1"/>
    <property type="molecule type" value="Genomic_DNA"/>
</dbReference>
<name>A0A7V5MH68_UNCKA</name>
<dbReference type="InterPro" id="IPR039528">
    <property type="entry name" value="DPM1-like"/>
</dbReference>
<feature type="transmembrane region" description="Helical" evidence="7">
    <location>
        <begin position="193"/>
        <end position="217"/>
    </location>
</feature>
<feature type="transmembrane region" description="Helical" evidence="7">
    <location>
        <begin position="153"/>
        <end position="172"/>
    </location>
</feature>
<proteinExistence type="predicted"/>
<keyword evidence="3" id="KW-0808">Transferase</keyword>
<sequence length="254" mass="29310">GTRYSKGGGIPKEWAFYRKLISRMGNLFVSIVFFPSPISDWTSGYNAFSKKVYEKIKKDLSLEKGYNFMISAKVSALKNGFKIKEVPYVFKDRVAGESKLGAEYMLRALYFVVTTRIKYFVKSSFFKVALVGAFGFVVQTVFFYLFFEIFKLFSALSQALSAEIAILSNFILNNNFSFKSHKITGRKNLITKFVNFNFVSLGSVFIQFLTQLAGNYFFGDSRIIVYTFYIVGVFLGLISNFYLYKKFIWKHKKK</sequence>
<evidence type="ECO:0000256" key="2">
    <source>
        <dbReference type="ARBA" id="ARBA00022676"/>
    </source>
</evidence>
<evidence type="ECO:0000256" key="1">
    <source>
        <dbReference type="ARBA" id="ARBA00004141"/>
    </source>
</evidence>
<feature type="transmembrane region" description="Helical" evidence="7">
    <location>
        <begin position="128"/>
        <end position="147"/>
    </location>
</feature>
<evidence type="ECO:0000256" key="4">
    <source>
        <dbReference type="ARBA" id="ARBA00022692"/>
    </source>
</evidence>
<dbReference type="GO" id="GO:0006488">
    <property type="term" value="P:dolichol-linked oligosaccharide biosynthetic process"/>
    <property type="evidence" value="ECO:0007669"/>
    <property type="project" value="TreeGrafter"/>
</dbReference>
<feature type="non-terminal residue" evidence="9">
    <location>
        <position position="1"/>
    </location>
</feature>
<evidence type="ECO:0000313" key="9">
    <source>
        <dbReference type="EMBL" id="HHH14281.1"/>
    </source>
</evidence>
<dbReference type="AlphaFoldDB" id="A0A7V5MH68"/>
<keyword evidence="5 7" id="KW-1133">Transmembrane helix</keyword>
<feature type="domain" description="GtrA/DPMS transmembrane" evidence="8">
    <location>
        <begin position="129"/>
        <end position="249"/>
    </location>
</feature>
<dbReference type="GO" id="GO:0035269">
    <property type="term" value="P:protein O-linked glycosylation via mannose"/>
    <property type="evidence" value="ECO:0007669"/>
    <property type="project" value="TreeGrafter"/>
</dbReference>